<proteinExistence type="predicted"/>
<keyword evidence="1" id="KW-0175">Coiled coil</keyword>
<evidence type="ECO:0000256" key="1">
    <source>
        <dbReference type="SAM" id="Coils"/>
    </source>
</evidence>
<organism evidence="2 3">
    <name type="scientific">Datura stramonium</name>
    <name type="common">Jimsonweed</name>
    <name type="synonym">Common thornapple</name>
    <dbReference type="NCBI Taxonomy" id="4076"/>
    <lineage>
        <taxon>Eukaryota</taxon>
        <taxon>Viridiplantae</taxon>
        <taxon>Streptophyta</taxon>
        <taxon>Embryophyta</taxon>
        <taxon>Tracheophyta</taxon>
        <taxon>Spermatophyta</taxon>
        <taxon>Magnoliopsida</taxon>
        <taxon>eudicotyledons</taxon>
        <taxon>Gunneridae</taxon>
        <taxon>Pentapetalae</taxon>
        <taxon>asterids</taxon>
        <taxon>lamiids</taxon>
        <taxon>Solanales</taxon>
        <taxon>Solanaceae</taxon>
        <taxon>Solanoideae</taxon>
        <taxon>Datureae</taxon>
        <taxon>Datura</taxon>
    </lineage>
</organism>
<reference evidence="2 3" key="1">
    <citation type="journal article" date="2021" name="BMC Genomics">
        <title>Datura genome reveals duplications of psychoactive alkaloid biosynthetic genes and high mutation rate following tissue culture.</title>
        <authorList>
            <person name="Rajewski A."/>
            <person name="Carter-House D."/>
            <person name="Stajich J."/>
            <person name="Litt A."/>
        </authorList>
    </citation>
    <scope>NUCLEOTIDE SEQUENCE [LARGE SCALE GENOMIC DNA]</scope>
    <source>
        <strain evidence="2">AR-01</strain>
    </source>
</reference>
<keyword evidence="3" id="KW-1185">Reference proteome</keyword>
<dbReference type="EMBL" id="JACEIK010002329">
    <property type="protein sequence ID" value="MCD9560495.1"/>
    <property type="molecule type" value="Genomic_DNA"/>
</dbReference>
<evidence type="ECO:0000313" key="3">
    <source>
        <dbReference type="Proteomes" id="UP000823775"/>
    </source>
</evidence>
<sequence>ASEKENESRKTGMDELENKCERMDELERKYERLAIATFVHPLSHHLQVISRLNY</sequence>
<feature type="coiled-coil region" evidence="1">
    <location>
        <begin position="9"/>
        <end position="36"/>
    </location>
</feature>
<protein>
    <submittedName>
        <fullName evidence="2">Uncharacterized protein</fullName>
    </submittedName>
</protein>
<feature type="non-terminal residue" evidence="2">
    <location>
        <position position="1"/>
    </location>
</feature>
<evidence type="ECO:0000313" key="2">
    <source>
        <dbReference type="EMBL" id="MCD9560495.1"/>
    </source>
</evidence>
<comment type="caution">
    <text evidence="2">The sequence shown here is derived from an EMBL/GenBank/DDBJ whole genome shotgun (WGS) entry which is preliminary data.</text>
</comment>
<accession>A0ABS8UQY9</accession>
<dbReference type="Proteomes" id="UP000823775">
    <property type="component" value="Unassembled WGS sequence"/>
</dbReference>
<name>A0ABS8UQY9_DATST</name>
<gene>
    <name evidence="2" type="ORF">HAX54_019182</name>
</gene>